<evidence type="ECO:0000313" key="11">
    <source>
        <dbReference type="Proteomes" id="UP001158986"/>
    </source>
</evidence>
<feature type="domain" description="Peptidase S1" evidence="9">
    <location>
        <begin position="49"/>
        <end position="269"/>
    </location>
</feature>
<sequence>MRITQTLIFVSTISSLVRGNELATLFPSTSESIENSLLRTVNREDTRIMNGGDLNAKIKDYPYMTSLRFETQEETFCSGILIDSQFILTAGHCIKTEPDAIIAHLGTGFGTGLDGEQIKVIERYQHPMYNETSYMYDVGLLKLEKPSIQKMATMGALDRFDNLVGTNAVVLGWGLTEDGSRNLKFRKTHATLISNAECNEQFSISITEGMICARNKDSKDSCNRDIGGPLITTDGILIGFASLRGKCGADAGIYTRLTIVMDFISDVLGGGTGRNFTDGTASMTQQTSLTTPGFADTPTVASLVATTSTGPTAVSLTTKDVNTESTYGLSTKSTPNSVSTRSFMTGSGGFPTASLRLSATESDLLATLSSMTDAFASAMSTTMGALTSTAGPWSPTTLSASDHAVLRRLEKVDEKEIEEELKVTDEAQKIIEKVELEAENEIEDGLDSDNDDEVAEGLAMQVAALKEGKEIEKVAEEVEKEEEKLYDEEVKEMEEDVENDDDEDQDDDDDDDDDADDDDYSKEDDGDNDDDNDDDDDEVDEASKKTDEGDIDEEVDSSAKTPKNVSIEDKSESGEDEEATPPPATSKKSSQKVKGKDAEQIEKAEAKEEDEEDEEDNNDE</sequence>
<feature type="compositionally biased region" description="Basic and acidic residues" evidence="8">
    <location>
        <begin position="594"/>
        <end position="606"/>
    </location>
</feature>
<feature type="region of interest" description="Disordered" evidence="8">
    <location>
        <begin position="476"/>
        <end position="620"/>
    </location>
</feature>
<dbReference type="InterPro" id="IPR001254">
    <property type="entry name" value="Trypsin_dom"/>
</dbReference>
<dbReference type="Gene3D" id="2.40.10.10">
    <property type="entry name" value="Trypsin-like serine proteases"/>
    <property type="match status" value="1"/>
</dbReference>
<dbReference type="Pfam" id="PF00089">
    <property type="entry name" value="Trypsin"/>
    <property type="match status" value="1"/>
</dbReference>
<evidence type="ECO:0000259" key="9">
    <source>
        <dbReference type="PROSITE" id="PS50240"/>
    </source>
</evidence>
<dbReference type="Proteomes" id="UP001158986">
    <property type="component" value="Unassembled WGS sequence"/>
</dbReference>
<name>A0ABN8CST6_9STRA</name>
<keyword evidence="6" id="KW-1015">Disulfide bond</keyword>
<evidence type="ECO:0000256" key="4">
    <source>
        <dbReference type="ARBA" id="ARBA00022729"/>
    </source>
</evidence>
<feature type="compositionally biased region" description="Acidic residues" evidence="8">
    <location>
        <begin position="607"/>
        <end position="620"/>
    </location>
</feature>
<comment type="subcellular location">
    <subcellularLocation>
        <location evidence="1">Secreted</location>
    </subcellularLocation>
</comment>
<dbReference type="InterPro" id="IPR050430">
    <property type="entry name" value="Peptidase_S1"/>
</dbReference>
<evidence type="ECO:0000256" key="1">
    <source>
        <dbReference type="ARBA" id="ARBA00004613"/>
    </source>
</evidence>
<evidence type="ECO:0000313" key="10">
    <source>
        <dbReference type="EMBL" id="CAH0515523.1"/>
    </source>
</evidence>
<feature type="compositionally biased region" description="Acidic residues" evidence="8">
    <location>
        <begin position="484"/>
        <end position="540"/>
    </location>
</feature>
<dbReference type="SMART" id="SM00020">
    <property type="entry name" value="Tryp_SPc"/>
    <property type="match status" value="1"/>
</dbReference>
<dbReference type="SUPFAM" id="SSF50494">
    <property type="entry name" value="Trypsin-like serine proteases"/>
    <property type="match status" value="1"/>
</dbReference>
<keyword evidence="7" id="KW-0325">Glycoprotein</keyword>
<dbReference type="PRINTS" id="PR00722">
    <property type="entry name" value="CHYMOTRYPSIN"/>
</dbReference>
<evidence type="ECO:0000256" key="2">
    <source>
        <dbReference type="ARBA" id="ARBA00007664"/>
    </source>
</evidence>
<dbReference type="PROSITE" id="PS00134">
    <property type="entry name" value="TRYPSIN_HIS"/>
    <property type="match status" value="1"/>
</dbReference>
<keyword evidence="3" id="KW-0964">Secreted</keyword>
<evidence type="ECO:0000256" key="5">
    <source>
        <dbReference type="ARBA" id="ARBA00023026"/>
    </source>
</evidence>
<keyword evidence="5" id="KW-0843">Virulence</keyword>
<evidence type="ECO:0000256" key="3">
    <source>
        <dbReference type="ARBA" id="ARBA00022525"/>
    </source>
</evidence>
<reference evidence="10 11" key="1">
    <citation type="submission" date="2021-11" db="EMBL/GenBank/DDBJ databases">
        <authorList>
            <person name="Islam A."/>
            <person name="Islam S."/>
            <person name="Flora M.S."/>
            <person name="Rahman M."/>
            <person name="Ziaur R.M."/>
            <person name="Epstein J.H."/>
            <person name="Hassan M."/>
            <person name="Klassen M."/>
            <person name="Woodard K."/>
            <person name="Webb A."/>
            <person name="Webby R.J."/>
            <person name="El Zowalaty M.E."/>
        </authorList>
    </citation>
    <scope>NUCLEOTIDE SEQUENCE [LARGE SCALE GENOMIC DNA]</scope>
    <source>
        <strain evidence="10">Pbs1</strain>
    </source>
</reference>
<comment type="similarity">
    <text evidence="2">Belongs to the peptidase S1 family.</text>
</comment>
<organism evidence="10 11">
    <name type="scientific">Peronospora belbahrii</name>
    <dbReference type="NCBI Taxonomy" id="622444"/>
    <lineage>
        <taxon>Eukaryota</taxon>
        <taxon>Sar</taxon>
        <taxon>Stramenopiles</taxon>
        <taxon>Oomycota</taxon>
        <taxon>Peronosporomycetes</taxon>
        <taxon>Peronosporales</taxon>
        <taxon>Peronosporaceae</taxon>
        <taxon>Peronospora</taxon>
    </lineage>
</organism>
<dbReference type="PANTHER" id="PTHR24276:SF98">
    <property type="entry name" value="FI18310P1-RELATED"/>
    <property type="match status" value="1"/>
</dbReference>
<accession>A0ABN8CST6</accession>
<dbReference type="InterPro" id="IPR001314">
    <property type="entry name" value="Peptidase_S1A"/>
</dbReference>
<dbReference type="InterPro" id="IPR018114">
    <property type="entry name" value="TRYPSIN_HIS"/>
</dbReference>
<evidence type="ECO:0000256" key="7">
    <source>
        <dbReference type="ARBA" id="ARBA00023180"/>
    </source>
</evidence>
<dbReference type="EMBL" id="CAKLCB010000112">
    <property type="protein sequence ID" value="CAH0515523.1"/>
    <property type="molecule type" value="Genomic_DNA"/>
</dbReference>
<dbReference type="PROSITE" id="PS50240">
    <property type="entry name" value="TRYPSIN_DOM"/>
    <property type="match status" value="1"/>
</dbReference>
<proteinExistence type="inferred from homology"/>
<dbReference type="CDD" id="cd00190">
    <property type="entry name" value="Tryp_SPc"/>
    <property type="match status" value="1"/>
</dbReference>
<keyword evidence="4" id="KW-0732">Signal</keyword>
<dbReference type="PANTHER" id="PTHR24276">
    <property type="entry name" value="POLYSERASE-RELATED"/>
    <property type="match status" value="1"/>
</dbReference>
<dbReference type="InterPro" id="IPR009003">
    <property type="entry name" value="Peptidase_S1_PA"/>
</dbReference>
<evidence type="ECO:0000256" key="8">
    <source>
        <dbReference type="SAM" id="MobiDB-lite"/>
    </source>
</evidence>
<dbReference type="InterPro" id="IPR043504">
    <property type="entry name" value="Peptidase_S1_PA_chymotrypsin"/>
</dbReference>
<evidence type="ECO:0000256" key="6">
    <source>
        <dbReference type="ARBA" id="ARBA00023157"/>
    </source>
</evidence>
<protein>
    <recommendedName>
        <fullName evidence="9">Peptidase S1 domain-containing protein</fullName>
    </recommendedName>
</protein>
<keyword evidence="11" id="KW-1185">Reference proteome</keyword>
<comment type="caution">
    <text evidence="10">The sequence shown here is derived from an EMBL/GenBank/DDBJ whole genome shotgun (WGS) entry which is preliminary data.</text>
</comment>
<gene>
    <name evidence="10" type="ORF">PBS001_LOCUS2232</name>
</gene>